<dbReference type="InterPro" id="IPR032710">
    <property type="entry name" value="NTF2-like_dom_sf"/>
</dbReference>
<organism evidence="2">
    <name type="scientific">marine sediment metagenome</name>
    <dbReference type="NCBI Taxonomy" id="412755"/>
    <lineage>
        <taxon>unclassified sequences</taxon>
        <taxon>metagenomes</taxon>
        <taxon>ecological metagenomes</taxon>
    </lineage>
</organism>
<dbReference type="Pfam" id="PF12680">
    <property type="entry name" value="SnoaL_2"/>
    <property type="match status" value="1"/>
</dbReference>
<dbReference type="AlphaFoldDB" id="X1NZM0"/>
<feature type="non-terminal residue" evidence="2">
    <location>
        <position position="1"/>
    </location>
</feature>
<proteinExistence type="predicted"/>
<dbReference type="Gene3D" id="3.10.450.50">
    <property type="match status" value="1"/>
</dbReference>
<dbReference type="InterPro" id="IPR037401">
    <property type="entry name" value="SnoaL-like"/>
</dbReference>
<protein>
    <recommendedName>
        <fullName evidence="1">SnoaL-like domain-containing protein</fullName>
    </recommendedName>
</protein>
<evidence type="ECO:0000313" key="2">
    <source>
        <dbReference type="EMBL" id="GAI24099.1"/>
    </source>
</evidence>
<name>X1NZM0_9ZZZZ</name>
<dbReference type="EMBL" id="BARV01021475">
    <property type="protein sequence ID" value="GAI24099.1"/>
    <property type="molecule type" value="Genomic_DNA"/>
</dbReference>
<gene>
    <name evidence="2" type="ORF">S06H3_35575</name>
</gene>
<evidence type="ECO:0000259" key="1">
    <source>
        <dbReference type="Pfam" id="PF12680"/>
    </source>
</evidence>
<dbReference type="SUPFAM" id="SSF54427">
    <property type="entry name" value="NTF2-like"/>
    <property type="match status" value="1"/>
</dbReference>
<accession>X1NZM0</accession>
<sequence length="224" mass="24210">FLSAEPYIRFQVQPLMWLGLKLHLGYLFTLPGGWEEGGQEISGLSLNLTGPFVGISIAFGGIGTAEVKEMVEDVLEEALGETEFDEATCAAIKAFYEKRCGGELEPSAEEETNAALVQDTLLAMSVGDLDTIEPLLAEDISWVSPEGLLPWSGTWVGKDAFLAGLAAASKMEASLKIDRVFTSEDEVSVKWHLSPAEEGGEIVYGVTVFRLEEGKILSGRDYGN</sequence>
<comment type="caution">
    <text evidence="2">The sequence shown here is derived from an EMBL/GenBank/DDBJ whole genome shotgun (WGS) entry which is preliminary data.</text>
</comment>
<feature type="domain" description="SnoaL-like" evidence="1">
    <location>
        <begin position="121"/>
        <end position="217"/>
    </location>
</feature>
<reference evidence="2" key="1">
    <citation type="journal article" date="2014" name="Front. Microbiol.">
        <title>High frequency of phylogenetically diverse reductive dehalogenase-homologous genes in deep subseafloor sedimentary metagenomes.</title>
        <authorList>
            <person name="Kawai M."/>
            <person name="Futagami T."/>
            <person name="Toyoda A."/>
            <person name="Takaki Y."/>
            <person name="Nishi S."/>
            <person name="Hori S."/>
            <person name="Arai W."/>
            <person name="Tsubouchi T."/>
            <person name="Morono Y."/>
            <person name="Uchiyama I."/>
            <person name="Ito T."/>
            <person name="Fujiyama A."/>
            <person name="Inagaki F."/>
            <person name="Takami H."/>
        </authorList>
    </citation>
    <scope>NUCLEOTIDE SEQUENCE</scope>
    <source>
        <strain evidence="2">Expedition CK06-06</strain>
    </source>
</reference>